<dbReference type="EMBL" id="BAYX01000002">
    <property type="protein sequence ID" value="GAJ91896.1"/>
    <property type="molecule type" value="Genomic_DNA"/>
</dbReference>
<sequence length="614" mass="69068">MSGLFAIPALREEPLTSFLSRFARANGASTSRKFCLHMGLDISALNRGDESEVGRLAVLAQLPLDELVTSAVRVDEDRGATIGDSYYSKLMLRRSRLRFCPHCILDDDNDVRFMPAARRRARTYWMFPQIAACLSHSRRLVEIEDTRFDRHRYDLITQLEIIQDRMPEMIEQSTPRPILAFERYVHDRLSNIKGHGAFLDSMNLAAGIVACELLGIAEVYGRKASPRSKSEDELARARDAGFRSLSQGFEGFHRSLETIMSDDPRRSTRGGKILYGGLYSALDQTYEHPQYDVLRQAIREHTLQTVPILEGATFFGPVTDSPWTSVTAIVRATGHSDQTVRRLLVELGHLETLRKPKDATFIRRDVADDVIGRFKHTATLEEVSDMLGLTSSVVRKLIDAGFLSAVRSVEAAPAQAFKMNDRYPRAEVLEFRAKVLGDFGSTPDPAWLPLGPVAKRCNVRIIDVLQLLLDRRLAKVGRSADATGIGALRFDWKEVEALQQTPESSLFGRTEVCKRLKIGNDTFALLVRDGFLRSKKVRPRAGRALSYMVTEEAIKDFDRHFASFSRLTDETGITGKSLGIRLRRADVALAFSGQTRDRLVERASLPDWVPHAYR</sequence>
<comment type="caution">
    <text evidence="2">The sequence shown here is derived from an EMBL/GenBank/DDBJ whole genome shotgun (WGS) entry which is preliminary data.</text>
</comment>
<name>A0AA87Q3Q6_RHIRH</name>
<gene>
    <name evidence="2" type="ORF">RRH01S_02_05640</name>
</gene>
<evidence type="ECO:0000259" key="1">
    <source>
        <dbReference type="Pfam" id="PF06527"/>
    </source>
</evidence>
<dbReference type="Proteomes" id="UP000026941">
    <property type="component" value="Unassembled WGS sequence"/>
</dbReference>
<organism evidence="2 3">
    <name type="scientific">Rhizobium rhizogenes NBRC 13257</name>
    <dbReference type="NCBI Taxonomy" id="1220581"/>
    <lineage>
        <taxon>Bacteria</taxon>
        <taxon>Pseudomonadati</taxon>
        <taxon>Pseudomonadota</taxon>
        <taxon>Alphaproteobacteria</taxon>
        <taxon>Hyphomicrobiales</taxon>
        <taxon>Rhizobiaceae</taxon>
        <taxon>Rhizobium/Agrobacterium group</taxon>
        <taxon>Rhizobium</taxon>
    </lineage>
</organism>
<reference evidence="2 3" key="1">
    <citation type="submission" date="2014-05" db="EMBL/GenBank/DDBJ databases">
        <title>Whole genome shotgun sequence of Rhizobium rhizogenes NBRC 13257.</title>
        <authorList>
            <person name="Katano-Makiyama Y."/>
            <person name="Hosoyama A."/>
            <person name="Hashimoto M."/>
            <person name="Hosoyama Y."/>
            <person name="Noguchi M."/>
            <person name="Tsuchikane K."/>
            <person name="Kimura A."/>
            <person name="Ohji S."/>
            <person name="Ichikawa N."/>
            <person name="Yamazoe A."/>
            <person name="Fujita N."/>
        </authorList>
    </citation>
    <scope>NUCLEOTIDE SEQUENCE [LARGE SCALE GENOMIC DNA]</scope>
    <source>
        <strain evidence="2 3">NBRC 13257</strain>
    </source>
</reference>
<dbReference type="RefSeq" id="WP_042470374.1">
    <property type="nucleotide sequence ID" value="NZ_BAYX01000002.1"/>
</dbReference>
<accession>A0AA87Q3Q6</accession>
<feature type="domain" description="TniQ" evidence="1">
    <location>
        <begin position="9"/>
        <end position="140"/>
    </location>
</feature>
<dbReference type="AlphaFoldDB" id="A0AA87Q3Q6"/>
<proteinExistence type="predicted"/>
<dbReference type="Pfam" id="PF06527">
    <property type="entry name" value="TniQ"/>
    <property type="match status" value="1"/>
</dbReference>
<evidence type="ECO:0000313" key="3">
    <source>
        <dbReference type="Proteomes" id="UP000026941"/>
    </source>
</evidence>
<evidence type="ECO:0000313" key="2">
    <source>
        <dbReference type="EMBL" id="GAJ91896.1"/>
    </source>
</evidence>
<dbReference type="InterPro" id="IPR009492">
    <property type="entry name" value="TniQ"/>
</dbReference>
<protein>
    <recommendedName>
        <fullName evidence="1">TniQ domain-containing protein</fullName>
    </recommendedName>
</protein>